<organism evidence="1 2">
    <name type="scientific">Citrus x changshan-huyou</name>
    <dbReference type="NCBI Taxonomy" id="2935761"/>
    <lineage>
        <taxon>Eukaryota</taxon>
        <taxon>Viridiplantae</taxon>
        <taxon>Streptophyta</taxon>
        <taxon>Embryophyta</taxon>
        <taxon>Tracheophyta</taxon>
        <taxon>Spermatophyta</taxon>
        <taxon>Magnoliopsida</taxon>
        <taxon>eudicotyledons</taxon>
        <taxon>Gunneridae</taxon>
        <taxon>Pentapetalae</taxon>
        <taxon>rosids</taxon>
        <taxon>malvids</taxon>
        <taxon>Sapindales</taxon>
        <taxon>Rutaceae</taxon>
        <taxon>Aurantioideae</taxon>
        <taxon>Citrus</taxon>
    </lineage>
</organism>
<evidence type="ECO:0000313" key="1">
    <source>
        <dbReference type="EMBL" id="KAK9223196.1"/>
    </source>
</evidence>
<evidence type="ECO:0000313" key="2">
    <source>
        <dbReference type="Proteomes" id="UP001428341"/>
    </source>
</evidence>
<reference evidence="1 2" key="1">
    <citation type="submission" date="2024-05" db="EMBL/GenBank/DDBJ databases">
        <title>Haplotype-resolved chromosome-level genome assembly of Huyou (Citrus changshanensis).</title>
        <authorList>
            <person name="Miao C."/>
            <person name="Chen W."/>
            <person name="Wu Y."/>
            <person name="Wang L."/>
            <person name="Zhao S."/>
            <person name="Grierson D."/>
            <person name="Xu C."/>
            <person name="Chen K."/>
        </authorList>
    </citation>
    <scope>NUCLEOTIDE SEQUENCE [LARGE SCALE GENOMIC DNA]</scope>
    <source>
        <strain evidence="1">01-14</strain>
        <tissue evidence="1">Leaf</tissue>
    </source>
</reference>
<gene>
    <name evidence="1" type="ORF">WN944_011638</name>
</gene>
<sequence length="271" mass="29923">MATWGNTLGALCPLVRRVGDENVAASGPKTYLNSVHLTHQNRHLASDPEFLKALFFIKVLPSGVAEFVQLQSTLQYRNHFLYRHQLFESSSINSFKSFQSVDEGLFNDSCVAPVQNFSFDRSSLNFSLYHADLYFFNSCNDSFYVNHTKSKVTCASNATHGTFVVLAPGDEGLNCCAECRRSGGQCGFEEVIVYVSARMDLISGTAMTSIIDRQNRRVIQDPEICLLLSSSPALDFLVHPSPTSPTKTSRGENPAQALKTHYGLADRSAFG</sequence>
<dbReference type="AlphaFoldDB" id="A0AAP0QYY6"/>
<dbReference type="Proteomes" id="UP001428341">
    <property type="component" value="Unassembled WGS sequence"/>
</dbReference>
<dbReference type="EMBL" id="JBCGBO010000002">
    <property type="protein sequence ID" value="KAK9223196.1"/>
    <property type="molecule type" value="Genomic_DNA"/>
</dbReference>
<protein>
    <submittedName>
        <fullName evidence="1">Uncharacterized protein</fullName>
    </submittedName>
</protein>
<keyword evidence="2" id="KW-1185">Reference proteome</keyword>
<name>A0AAP0QYY6_9ROSI</name>
<accession>A0AAP0QYY6</accession>
<comment type="caution">
    <text evidence="1">The sequence shown here is derived from an EMBL/GenBank/DDBJ whole genome shotgun (WGS) entry which is preliminary data.</text>
</comment>
<proteinExistence type="predicted"/>